<feature type="site" description="Important for substrate specificity" evidence="4">
    <location>
        <position position="154"/>
    </location>
</feature>
<comment type="cofactor">
    <cofactor evidence="1 4">
        <name>a divalent metal cation</name>
        <dbReference type="ChEBI" id="CHEBI:60240"/>
    </cofactor>
</comment>
<evidence type="ECO:0000256" key="2">
    <source>
        <dbReference type="ARBA" id="ARBA00022801"/>
    </source>
</evidence>
<feature type="site" description="Important for substrate specificity" evidence="4">
    <location>
        <position position="72"/>
    </location>
</feature>
<comment type="caution">
    <text evidence="4">Lacks conserved residue(s) required for the propagation of feature annotation.</text>
</comment>
<dbReference type="Pfam" id="PF02545">
    <property type="entry name" value="Maf"/>
    <property type="match status" value="1"/>
</dbReference>
<gene>
    <name evidence="5" type="ORF">PEPS_11020</name>
</gene>
<comment type="subcellular location">
    <subcellularLocation>
        <location evidence="4">Cytoplasm</location>
    </subcellularLocation>
</comment>
<evidence type="ECO:0000313" key="6">
    <source>
        <dbReference type="Proteomes" id="UP001354989"/>
    </source>
</evidence>
<dbReference type="NCBIfam" id="TIGR00172">
    <property type="entry name" value="maf"/>
    <property type="match status" value="1"/>
</dbReference>
<dbReference type="CDD" id="cd00555">
    <property type="entry name" value="Maf"/>
    <property type="match status" value="1"/>
</dbReference>
<dbReference type="PANTHER" id="PTHR43213:SF5">
    <property type="entry name" value="BIFUNCTIONAL DTTP_UTP PYROPHOSPHATASE_METHYLTRANSFERASE PROTEIN-RELATED"/>
    <property type="match status" value="1"/>
</dbReference>
<comment type="catalytic activity">
    <reaction evidence="4">
        <text>UTP + H2O = UMP + diphosphate + H(+)</text>
        <dbReference type="Rhea" id="RHEA:29395"/>
        <dbReference type="ChEBI" id="CHEBI:15377"/>
        <dbReference type="ChEBI" id="CHEBI:15378"/>
        <dbReference type="ChEBI" id="CHEBI:33019"/>
        <dbReference type="ChEBI" id="CHEBI:46398"/>
        <dbReference type="ChEBI" id="CHEBI:57865"/>
        <dbReference type="EC" id="3.6.1.9"/>
    </reaction>
</comment>
<evidence type="ECO:0000313" key="5">
    <source>
        <dbReference type="EMBL" id="BDC98821.1"/>
    </source>
</evidence>
<dbReference type="HAMAP" id="MF_00528">
    <property type="entry name" value="Maf"/>
    <property type="match status" value="1"/>
</dbReference>
<protein>
    <recommendedName>
        <fullName evidence="4">dTTP/UTP pyrophosphatase</fullName>
        <shortName evidence="4">dTTPase/UTPase</shortName>
        <ecNumber evidence="4">3.6.1.9</ecNumber>
    </recommendedName>
    <alternativeName>
        <fullName evidence="4">Nucleoside triphosphate pyrophosphatase</fullName>
    </alternativeName>
    <alternativeName>
        <fullName evidence="4">Nucleotide pyrophosphatase</fullName>
        <shortName evidence="4">Nucleotide PPase</shortName>
    </alternativeName>
</protein>
<keyword evidence="4" id="KW-0963">Cytoplasm</keyword>
<dbReference type="PANTHER" id="PTHR43213">
    <property type="entry name" value="BIFUNCTIONAL DTTP/UTP PYROPHOSPHATASE/METHYLTRANSFERASE PROTEIN-RELATED"/>
    <property type="match status" value="1"/>
</dbReference>
<organism evidence="5 6">
    <name type="scientific">Persicobacter psychrovividus</name>
    <dbReference type="NCBI Taxonomy" id="387638"/>
    <lineage>
        <taxon>Bacteria</taxon>
        <taxon>Pseudomonadati</taxon>
        <taxon>Bacteroidota</taxon>
        <taxon>Cytophagia</taxon>
        <taxon>Cytophagales</taxon>
        <taxon>Persicobacteraceae</taxon>
        <taxon>Persicobacter</taxon>
    </lineage>
</organism>
<evidence type="ECO:0000256" key="3">
    <source>
        <dbReference type="ARBA" id="ARBA00023080"/>
    </source>
</evidence>
<accession>A0ABN6L6J8</accession>
<evidence type="ECO:0000256" key="1">
    <source>
        <dbReference type="ARBA" id="ARBA00001968"/>
    </source>
</evidence>
<dbReference type="InterPro" id="IPR003697">
    <property type="entry name" value="Maf-like"/>
</dbReference>
<dbReference type="PIRSF" id="PIRSF006305">
    <property type="entry name" value="Maf"/>
    <property type="match status" value="1"/>
</dbReference>
<keyword evidence="3 4" id="KW-0546">Nucleotide metabolism</keyword>
<comment type="function">
    <text evidence="4">Nucleoside triphosphate pyrophosphatase that hydrolyzes dTTP and UTP. May have a dual role in cell division arrest and in preventing the incorporation of modified nucleotides into cellular nucleic acids.</text>
</comment>
<sequence>MNLTKKVILASQSPRRRELLQALNVDFQVRVKEVDESFDATMPAAEVAEFLACKKASAYDLSADELLITSDTVVVVDGKVLGKPIDRADAINMIESMSGKTHQVISAYCLRTANEQISGDAVTAVTFRNLSIDEIQFYVDTYKPFDKAGAYGIQEWIGMVGIEEIKGSYYNVMGLPVDKIYQALQAYRHQE</sequence>
<dbReference type="Proteomes" id="UP001354989">
    <property type="component" value="Chromosome"/>
</dbReference>
<dbReference type="EC" id="3.6.1.9" evidence="4"/>
<keyword evidence="6" id="KW-1185">Reference proteome</keyword>
<feature type="site" description="Important for substrate specificity" evidence="4">
    <location>
        <position position="15"/>
    </location>
</feature>
<dbReference type="RefSeq" id="WP_338397889.1">
    <property type="nucleotide sequence ID" value="NZ_AP025292.1"/>
</dbReference>
<reference evidence="5 6" key="1">
    <citation type="submission" date="2021-12" db="EMBL/GenBank/DDBJ databases">
        <title>Genome sequencing of bacteria with rrn-lacking chromosome and rrn-plasmid.</title>
        <authorList>
            <person name="Anda M."/>
            <person name="Iwasaki W."/>
        </authorList>
    </citation>
    <scope>NUCLEOTIDE SEQUENCE [LARGE SCALE GENOMIC DNA]</scope>
    <source>
        <strain evidence="5 6">NBRC 101262</strain>
    </source>
</reference>
<keyword evidence="2 4" id="KW-0378">Hydrolase</keyword>
<evidence type="ECO:0000256" key="4">
    <source>
        <dbReference type="HAMAP-Rule" id="MF_00528"/>
    </source>
</evidence>
<dbReference type="InterPro" id="IPR029001">
    <property type="entry name" value="ITPase-like_fam"/>
</dbReference>
<feature type="active site" description="Proton acceptor" evidence="4">
    <location>
        <position position="71"/>
    </location>
</feature>
<dbReference type="EMBL" id="AP025292">
    <property type="protein sequence ID" value="BDC98821.1"/>
    <property type="molecule type" value="Genomic_DNA"/>
</dbReference>
<comment type="similarity">
    <text evidence="4">Belongs to the Maf family. YhdE subfamily.</text>
</comment>
<dbReference type="SUPFAM" id="SSF52972">
    <property type="entry name" value="ITPase-like"/>
    <property type="match status" value="1"/>
</dbReference>
<dbReference type="Gene3D" id="3.90.950.10">
    <property type="match status" value="1"/>
</dbReference>
<proteinExistence type="inferred from homology"/>
<name>A0ABN6L6J8_9BACT</name>
<comment type="catalytic activity">
    <reaction evidence="4">
        <text>dTTP + H2O = dTMP + diphosphate + H(+)</text>
        <dbReference type="Rhea" id="RHEA:28534"/>
        <dbReference type="ChEBI" id="CHEBI:15377"/>
        <dbReference type="ChEBI" id="CHEBI:15378"/>
        <dbReference type="ChEBI" id="CHEBI:33019"/>
        <dbReference type="ChEBI" id="CHEBI:37568"/>
        <dbReference type="ChEBI" id="CHEBI:63528"/>
        <dbReference type="EC" id="3.6.1.9"/>
    </reaction>
</comment>